<gene>
    <name evidence="1" type="ordered locus">Niako_4088</name>
</gene>
<dbReference type="STRING" id="700598.Niako_4088"/>
<protein>
    <submittedName>
        <fullName evidence="1">Uncharacterized protein</fullName>
    </submittedName>
</protein>
<dbReference type="Proteomes" id="UP000005438">
    <property type="component" value="Chromosome"/>
</dbReference>
<accession>G8TC60</accession>
<dbReference type="EMBL" id="CP003178">
    <property type="protein sequence ID" value="AEW00367.1"/>
    <property type="molecule type" value="Genomic_DNA"/>
</dbReference>
<reference evidence="1 2" key="1">
    <citation type="submission" date="2011-12" db="EMBL/GenBank/DDBJ databases">
        <title>The complete genome of Niastella koreensis GR20-10.</title>
        <authorList>
            <consortium name="US DOE Joint Genome Institute (JGI-PGF)"/>
            <person name="Lucas S."/>
            <person name="Han J."/>
            <person name="Lapidus A."/>
            <person name="Bruce D."/>
            <person name="Goodwin L."/>
            <person name="Pitluck S."/>
            <person name="Peters L."/>
            <person name="Kyrpides N."/>
            <person name="Mavromatis K."/>
            <person name="Ivanova N."/>
            <person name="Mikhailova N."/>
            <person name="Davenport K."/>
            <person name="Saunders E."/>
            <person name="Detter J.C."/>
            <person name="Tapia R."/>
            <person name="Han C."/>
            <person name="Land M."/>
            <person name="Hauser L."/>
            <person name="Markowitz V."/>
            <person name="Cheng J.-F."/>
            <person name="Hugenholtz P."/>
            <person name="Woyke T."/>
            <person name="Wu D."/>
            <person name="Tindall B."/>
            <person name="Pomrenke H."/>
            <person name="Brambilla E."/>
            <person name="Klenk H.-P."/>
            <person name="Eisen J.A."/>
        </authorList>
    </citation>
    <scope>NUCLEOTIDE SEQUENCE [LARGE SCALE GENOMIC DNA]</scope>
    <source>
        <strain evidence="2">DSM 17620 / KACC 11465 / NBRC 106392 / GR20-10</strain>
    </source>
</reference>
<dbReference type="HOGENOM" id="CLU_1018743_0_0_10"/>
<organism evidence="1 2">
    <name type="scientific">Niastella koreensis (strain DSM 17620 / KACC 11465 / NBRC 106392 / GR20-10)</name>
    <dbReference type="NCBI Taxonomy" id="700598"/>
    <lineage>
        <taxon>Bacteria</taxon>
        <taxon>Pseudomonadati</taxon>
        <taxon>Bacteroidota</taxon>
        <taxon>Chitinophagia</taxon>
        <taxon>Chitinophagales</taxon>
        <taxon>Chitinophagaceae</taxon>
        <taxon>Niastella</taxon>
    </lineage>
</organism>
<sequence length="273" mass="29226">MKRLLIPFLFMTAVIGYVSCQKNNSSDLASVNAAKTEGIKKGEPVNFSVQNISGLATKWSVSPAANVTLTSNGDKATVYFRKSGSYSVLADMGGSVQRIMVSVTDSSYCDSLRRDSICGFPTDTIPHNPGDTTRPDTTCKNCIPHDSTFALTYDHINITPIRIDTGGVSGLAIRATTRNYYACSFNNLLTGFSSANGSYYLAYPGVLVPGGCTSGPVRATSTRVLYPVTDGTHAFKVNVSGVIYTGSFTKAGTHYNFNWSDTSKVTISPLIIN</sequence>
<dbReference type="eggNOG" id="ENOG502ZVIH">
    <property type="taxonomic scope" value="Bacteria"/>
</dbReference>
<dbReference type="AlphaFoldDB" id="G8TC60"/>
<dbReference type="KEGG" id="nko:Niako_4088"/>
<dbReference type="OrthoDB" id="792662at2"/>
<proteinExistence type="predicted"/>
<dbReference type="RefSeq" id="WP_014220279.1">
    <property type="nucleotide sequence ID" value="NC_016609.1"/>
</dbReference>
<evidence type="ECO:0000313" key="1">
    <source>
        <dbReference type="EMBL" id="AEW00367.1"/>
    </source>
</evidence>
<name>G8TC60_NIAKG</name>
<evidence type="ECO:0000313" key="2">
    <source>
        <dbReference type="Proteomes" id="UP000005438"/>
    </source>
</evidence>